<evidence type="ECO:0000313" key="1">
    <source>
        <dbReference type="EMBL" id="GAA4410336.1"/>
    </source>
</evidence>
<dbReference type="RefSeq" id="WP_345269139.1">
    <property type="nucleotide sequence ID" value="NZ_BAABHB010000007.1"/>
</dbReference>
<proteinExistence type="predicted"/>
<protein>
    <submittedName>
        <fullName evidence="1">Uncharacterized protein</fullName>
    </submittedName>
</protein>
<accession>A0ABP8KMF3</accession>
<name>A0ABP8KMF3_9BACT</name>
<gene>
    <name evidence="1" type="ORF">GCM10023187_34770</name>
</gene>
<organism evidence="1 2">
    <name type="scientific">Nibrella viscosa</name>
    <dbReference type="NCBI Taxonomy" id="1084524"/>
    <lineage>
        <taxon>Bacteria</taxon>
        <taxon>Pseudomonadati</taxon>
        <taxon>Bacteroidota</taxon>
        <taxon>Cytophagia</taxon>
        <taxon>Cytophagales</taxon>
        <taxon>Spirosomataceae</taxon>
        <taxon>Nibrella</taxon>
    </lineage>
</organism>
<evidence type="ECO:0000313" key="2">
    <source>
        <dbReference type="Proteomes" id="UP001500936"/>
    </source>
</evidence>
<sequence>MLSLHYVLFVDQTKPMASVYARTAQPDQWLNTDYHSPEETVRLGKLVLPISDIYRKVTFS</sequence>
<dbReference type="EMBL" id="BAABHB010000007">
    <property type="protein sequence ID" value="GAA4410336.1"/>
    <property type="molecule type" value="Genomic_DNA"/>
</dbReference>
<reference evidence="2" key="1">
    <citation type="journal article" date="2019" name="Int. J. Syst. Evol. Microbiol.">
        <title>The Global Catalogue of Microorganisms (GCM) 10K type strain sequencing project: providing services to taxonomists for standard genome sequencing and annotation.</title>
        <authorList>
            <consortium name="The Broad Institute Genomics Platform"/>
            <consortium name="The Broad Institute Genome Sequencing Center for Infectious Disease"/>
            <person name="Wu L."/>
            <person name="Ma J."/>
        </authorList>
    </citation>
    <scope>NUCLEOTIDE SEQUENCE [LARGE SCALE GENOMIC DNA]</scope>
    <source>
        <strain evidence="2">JCM 17925</strain>
    </source>
</reference>
<comment type="caution">
    <text evidence="1">The sequence shown here is derived from an EMBL/GenBank/DDBJ whole genome shotgun (WGS) entry which is preliminary data.</text>
</comment>
<keyword evidence="2" id="KW-1185">Reference proteome</keyword>
<dbReference type="Proteomes" id="UP001500936">
    <property type="component" value="Unassembled WGS sequence"/>
</dbReference>